<comment type="caution">
    <text evidence="3">The sequence shown here is derived from an EMBL/GenBank/DDBJ whole genome shotgun (WGS) entry which is preliminary data.</text>
</comment>
<dbReference type="Gene3D" id="1.10.4080.10">
    <property type="entry name" value="ADP-ribosylation/Crystallin J1"/>
    <property type="match status" value="1"/>
</dbReference>
<dbReference type="InterPro" id="IPR050792">
    <property type="entry name" value="ADP-ribosylglycohydrolase"/>
</dbReference>
<sequence length="363" mass="38676">MQERISGAWLGRCVANTLGKPVEGLTPDEVRRYLRAAGQHPQTGYLPLLDPLPEGVSHLHESAPYSAAGRFDAVPRDDDLDWTILGLHLLETHGNRLTTADIAAAWLDRLPFTQTFTAERAAYRNLVAGHLPPATATVDNPYREWIGALIRTDIYGYVHPGRPRAAARLALDDAVLSHTANGLYGAMWAAGLVSAALVCDHATDALEAALQVLPPGSRLHEVQRELLALAGRGADADEAMAWIDARLGHYNWVHTLNNAAIIAAALLWGEGDFVSSVGLAVAAGRDTDSTAATVGSVVGALHGTAAVPDHLVAPTRGVVRSAVRGFDRVTVTELARRTDAVRRSLAGPTPPAPRTEQEQEVAS</sequence>
<dbReference type="Proteomes" id="UP000677875">
    <property type="component" value="Unassembled WGS sequence"/>
</dbReference>
<proteinExistence type="predicted"/>
<evidence type="ECO:0000313" key="3">
    <source>
        <dbReference type="EMBL" id="MBQ0827170.1"/>
    </source>
</evidence>
<protein>
    <submittedName>
        <fullName evidence="3">ADP-ribosylglycohydrolase family protein</fullName>
    </submittedName>
</protein>
<keyword evidence="1" id="KW-0479">Metal-binding</keyword>
<dbReference type="SUPFAM" id="SSF101478">
    <property type="entry name" value="ADP-ribosylglycohydrolase"/>
    <property type="match status" value="1"/>
</dbReference>
<dbReference type="AlphaFoldDB" id="A0A941B0C3"/>
<keyword evidence="1" id="KW-0460">Magnesium</keyword>
<feature type="region of interest" description="Disordered" evidence="2">
    <location>
        <begin position="340"/>
        <end position="363"/>
    </location>
</feature>
<name>A0A941B0C3_9ACTN</name>
<reference evidence="3" key="1">
    <citation type="submission" date="2021-04" db="EMBL/GenBank/DDBJ databases">
        <title>Genome seq and assembly of Streptomyces sp. RG38.</title>
        <authorList>
            <person name="Chhetri G."/>
        </authorList>
    </citation>
    <scope>NUCLEOTIDE SEQUENCE</scope>
    <source>
        <strain evidence="3">RG38</strain>
    </source>
</reference>
<dbReference type="GO" id="GO:0046872">
    <property type="term" value="F:metal ion binding"/>
    <property type="evidence" value="ECO:0007669"/>
    <property type="project" value="UniProtKB-KW"/>
</dbReference>
<accession>A0A941B0C3</accession>
<evidence type="ECO:0000313" key="4">
    <source>
        <dbReference type="Proteomes" id="UP000677875"/>
    </source>
</evidence>
<dbReference type="PANTHER" id="PTHR16222">
    <property type="entry name" value="ADP-RIBOSYLGLYCOHYDROLASE"/>
    <property type="match status" value="1"/>
</dbReference>
<feature type="binding site" evidence="1">
    <location>
        <position position="286"/>
    </location>
    <ligand>
        <name>Mg(2+)</name>
        <dbReference type="ChEBI" id="CHEBI:18420"/>
        <label>1</label>
    </ligand>
</feature>
<organism evidence="3 4">
    <name type="scientific">Streptomyces tagetis</name>
    <dbReference type="NCBI Taxonomy" id="2820809"/>
    <lineage>
        <taxon>Bacteria</taxon>
        <taxon>Bacillati</taxon>
        <taxon>Actinomycetota</taxon>
        <taxon>Actinomycetes</taxon>
        <taxon>Kitasatosporales</taxon>
        <taxon>Streptomycetaceae</taxon>
        <taxon>Streptomyces</taxon>
    </lineage>
</organism>
<dbReference type="PANTHER" id="PTHR16222:SF12">
    <property type="entry name" value="ADP-RIBOSYLGLYCOHYDROLASE-RELATED"/>
    <property type="match status" value="1"/>
</dbReference>
<dbReference type="InterPro" id="IPR005502">
    <property type="entry name" value="Ribosyl_crysJ1"/>
</dbReference>
<dbReference type="EMBL" id="JAGPNL010000002">
    <property type="protein sequence ID" value="MBQ0827170.1"/>
    <property type="molecule type" value="Genomic_DNA"/>
</dbReference>
<dbReference type="Pfam" id="PF03747">
    <property type="entry name" value="ADP_ribosyl_GH"/>
    <property type="match status" value="1"/>
</dbReference>
<evidence type="ECO:0000256" key="2">
    <source>
        <dbReference type="SAM" id="MobiDB-lite"/>
    </source>
</evidence>
<comment type="cofactor">
    <cofactor evidence="1">
        <name>Mg(2+)</name>
        <dbReference type="ChEBI" id="CHEBI:18420"/>
    </cofactor>
    <text evidence="1">Binds 2 magnesium ions per subunit.</text>
</comment>
<evidence type="ECO:0000256" key="1">
    <source>
        <dbReference type="PIRSR" id="PIRSR605502-1"/>
    </source>
</evidence>
<keyword evidence="4" id="KW-1185">Reference proteome</keyword>
<gene>
    <name evidence="3" type="ORF">J5Y05_11680</name>
</gene>
<dbReference type="InterPro" id="IPR036705">
    <property type="entry name" value="Ribosyl_crysJ1_sf"/>
</dbReference>
<feature type="binding site" evidence="1">
    <location>
        <position position="289"/>
    </location>
    <ligand>
        <name>Mg(2+)</name>
        <dbReference type="ChEBI" id="CHEBI:18420"/>
        <label>1</label>
    </ligand>
</feature>
<feature type="binding site" evidence="1">
    <location>
        <position position="288"/>
    </location>
    <ligand>
        <name>Mg(2+)</name>
        <dbReference type="ChEBI" id="CHEBI:18420"/>
        <label>1</label>
    </ligand>
</feature>